<dbReference type="Gene3D" id="1.10.3210.10">
    <property type="entry name" value="Hypothetical protein af1432"/>
    <property type="match status" value="1"/>
</dbReference>
<protein>
    <recommendedName>
        <fullName evidence="9 10">Ribonuclease Y</fullName>
        <shortName evidence="9">RNase Y</shortName>
        <ecNumber evidence="9 10">3.1.-.-</ecNumber>
    </recommendedName>
</protein>
<dbReference type="GO" id="GO:0006402">
    <property type="term" value="P:mRNA catabolic process"/>
    <property type="evidence" value="ECO:0007669"/>
    <property type="project" value="UniProtKB-UniRule"/>
</dbReference>
<accession>B0NQG8</accession>
<dbReference type="SUPFAM" id="SSF54791">
    <property type="entry name" value="Eukaryotic type KH-domain (KH-domain type I)"/>
    <property type="match status" value="1"/>
</dbReference>
<dbReference type="InterPro" id="IPR006674">
    <property type="entry name" value="HD_domain"/>
</dbReference>
<keyword evidence="7 9" id="KW-1133">Transmembrane helix</keyword>
<dbReference type="Pfam" id="PF00013">
    <property type="entry name" value="KH_1"/>
    <property type="match status" value="1"/>
</dbReference>
<reference evidence="13 14" key="1">
    <citation type="submission" date="2007-11" db="EMBL/GenBank/DDBJ databases">
        <title>Draft genome sequence of Bacteroides stercoris(ATCC 43183).</title>
        <authorList>
            <person name="Sudarsanam P."/>
            <person name="Ley R."/>
            <person name="Guruge J."/>
            <person name="Turnbaugh P.J."/>
            <person name="Mahowald M."/>
            <person name="Liep D."/>
            <person name="Gordon J."/>
        </authorList>
    </citation>
    <scope>NUCLEOTIDE SEQUENCE [LARGE SCALE GENOMIC DNA]</scope>
    <source>
        <strain evidence="13 14">ATCC 43183</strain>
    </source>
</reference>
<dbReference type="InterPro" id="IPR036612">
    <property type="entry name" value="KH_dom_type_1_sf"/>
</dbReference>
<dbReference type="InterPro" id="IPR004087">
    <property type="entry name" value="KH_dom"/>
</dbReference>
<evidence type="ECO:0000256" key="11">
    <source>
        <dbReference type="SAM" id="Coils"/>
    </source>
</evidence>
<dbReference type="HOGENOM" id="CLU_028328_1_0_10"/>
<comment type="caution">
    <text evidence="13">The sequence shown here is derived from an EMBL/GenBank/DDBJ whole genome shotgun (WGS) entry which is preliminary data.</text>
</comment>
<dbReference type="PANTHER" id="PTHR12826">
    <property type="entry name" value="RIBONUCLEASE Y"/>
    <property type="match status" value="1"/>
</dbReference>
<keyword evidence="2 9" id="KW-0812">Transmembrane</keyword>
<dbReference type="EMBL" id="ABFZ02000019">
    <property type="protein sequence ID" value="EDS15118.1"/>
    <property type="molecule type" value="Genomic_DNA"/>
</dbReference>
<dbReference type="FunFam" id="1.10.3210.10:FF:000013">
    <property type="entry name" value="Ribonuclease Y"/>
    <property type="match status" value="1"/>
</dbReference>
<evidence type="ECO:0000256" key="5">
    <source>
        <dbReference type="ARBA" id="ARBA00022801"/>
    </source>
</evidence>
<proteinExistence type="inferred from homology"/>
<evidence type="ECO:0000256" key="10">
    <source>
        <dbReference type="NCBIfam" id="TIGR03319"/>
    </source>
</evidence>
<organism evidence="13 14">
    <name type="scientific">Bacteroides stercoris ATCC 43183</name>
    <dbReference type="NCBI Taxonomy" id="449673"/>
    <lineage>
        <taxon>Bacteria</taxon>
        <taxon>Pseudomonadati</taxon>
        <taxon>Bacteroidota</taxon>
        <taxon>Bacteroidia</taxon>
        <taxon>Bacteroidales</taxon>
        <taxon>Bacteroidaceae</taxon>
        <taxon>Bacteroides</taxon>
    </lineage>
</organism>
<feature type="transmembrane region" description="Helical" evidence="9">
    <location>
        <begin position="16"/>
        <end position="39"/>
    </location>
</feature>
<reference evidence="13 14" key="2">
    <citation type="submission" date="2007-11" db="EMBL/GenBank/DDBJ databases">
        <authorList>
            <person name="Fulton L."/>
            <person name="Clifton S."/>
            <person name="Fulton B."/>
            <person name="Xu J."/>
            <person name="Minx P."/>
            <person name="Pepin K.H."/>
            <person name="Johnson M."/>
            <person name="Thiruvilangam P."/>
            <person name="Bhonagiri V."/>
            <person name="Nash W.E."/>
            <person name="Mardis E.R."/>
            <person name="Wilson R.K."/>
        </authorList>
    </citation>
    <scope>NUCLEOTIDE SEQUENCE [LARGE SCALE GENOMIC DNA]</scope>
    <source>
        <strain evidence="13 14">ATCC 43183</strain>
    </source>
</reference>
<keyword evidence="6 9" id="KW-0694">RNA-binding</keyword>
<evidence type="ECO:0000256" key="8">
    <source>
        <dbReference type="ARBA" id="ARBA00023136"/>
    </source>
</evidence>
<evidence type="ECO:0000256" key="6">
    <source>
        <dbReference type="ARBA" id="ARBA00022884"/>
    </source>
</evidence>
<dbReference type="GO" id="GO:0003723">
    <property type="term" value="F:RNA binding"/>
    <property type="evidence" value="ECO:0007669"/>
    <property type="project" value="UniProtKB-UniRule"/>
</dbReference>
<keyword evidence="5 9" id="KW-0378">Hydrolase</keyword>
<dbReference type="GO" id="GO:0005886">
    <property type="term" value="C:plasma membrane"/>
    <property type="evidence" value="ECO:0007669"/>
    <property type="project" value="UniProtKB-SubCell"/>
</dbReference>
<dbReference type="GO" id="GO:0004521">
    <property type="term" value="F:RNA endonuclease activity"/>
    <property type="evidence" value="ECO:0007669"/>
    <property type="project" value="UniProtKB-UniRule"/>
</dbReference>
<keyword evidence="4 9" id="KW-0255">Endonuclease</keyword>
<dbReference type="Pfam" id="PF12072">
    <property type="entry name" value="RNase_Y_N"/>
    <property type="match status" value="1"/>
</dbReference>
<dbReference type="Proteomes" id="UP000004713">
    <property type="component" value="Unassembled WGS sequence"/>
</dbReference>
<keyword evidence="3 9" id="KW-0540">Nuclease</keyword>
<dbReference type="NCBIfam" id="TIGR03319">
    <property type="entry name" value="RNase_Y"/>
    <property type="match status" value="1"/>
</dbReference>
<dbReference type="InterPro" id="IPR022711">
    <property type="entry name" value="RNase_Y_N"/>
</dbReference>
<dbReference type="InterPro" id="IPR017705">
    <property type="entry name" value="Ribonuclease_Y"/>
</dbReference>
<gene>
    <name evidence="9" type="primary">rny</name>
    <name evidence="13" type="ORF">BACSTE_01617</name>
</gene>
<dbReference type="NCBIfam" id="TIGR00277">
    <property type="entry name" value="HDIG"/>
    <property type="match status" value="1"/>
</dbReference>
<comment type="function">
    <text evidence="9">Endoribonuclease that initiates mRNA decay.</text>
</comment>
<dbReference type="HAMAP" id="MF_00335">
    <property type="entry name" value="RNase_Y"/>
    <property type="match status" value="1"/>
</dbReference>
<keyword evidence="11" id="KW-0175">Coiled coil</keyword>
<dbReference type="EC" id="3.1.-.-" evidence="9 10"/>
<dbReference type="Gene3D" id="3.30.1370.10">
    <property type="entry name" value="K Homology domain, type 1"/>
    <property type="match status" value="1"/>
</dbReference>
<evidence type="ECO:0000256" key="7">
    <source>
        <dbReference type="ARBA" id="ARBA00022989"/>
    </source>
</evidence>
<dbReference type="AlphaFoldDB" id="B0NQG8"/>
<keyword evidence="1 9" id="KW-1003">Cell membrane</keyword>
<dbReference type="InterPro" id="IPR003607">
    <property type="entry name" value="HD/PDEase_dom"/>
</dbReference>
<evidence type="ECO:0000256" key="4">
    <source>
        <dbReference type="ARBA" id="ARBA00022759"/>
    </source>
</evidence>
<evidence type="ECO:0000256" key="1">
    <source>
        <dbReference type="ARBA" id="ARBA00022475"/>
    </source>
</evidence>
<dbReference type="PROSITE" id="PS51831">
    <property type="entry name" value="HD"/>
    <property type="match status" value="1"/>
</dbReference>
<evidence type="ECO:0000313" key="13">
    <source>
        <dbReference type="EMBL" id="EDS15118.1"/>
    </source>
</evidence>
<evidence type="ECO:0000313" key="14">
    <source>
        <dbReference type="Proteomes" id="UP000004713"/>
    </source>
</evidence>
<dbReference type="SMART" id="SM00322">
    <property type="entry name" value="KH"/>
    <property type="match status" value="1"/>
</dbReference>
<feature type="coiled-coil region" evidence="11">
    <location>
        <begin position="63"/>
        <end position="179"/>
    </location>
</feature>
<comment type="similarity">
    <text evidence="9">Belongs to the RNase Y family.</text>
</comment>
<evidence type="ECO:0000256" key="3">
    <source>
        <dbReference type="ARBA" id="ARBA00022722"/>
    </source>
</evidence>
<dbReference type="SMART" id="SM00471">
    <property type="entry name" value="HDc"/>
    <property type="match status" value="1"/>
</dbReference>
<dbReference type="CDD" id="cd00077">
    <property type="entry name" value="HDc"/>
    <property type="match status" value="1"/>
</dbReference>
<sequence length="527" mass="59405">MQCFLFIYFKKQINKMTVVTIVVSIACFIVGGFASYMFFKHGLKSKYDSILKEAETEAEVIKKNKLLEVKEKFLNKKADLEKEVSLRNQKIQQAENKLKQRELVLNQRQEEIQRKKLEAEAVKENLEAQLAIVDKKKEELEHMQRQEIEKLEAISGLSAEEAKERMVESLKEEAKTQAQSYINDIMDDAKLTASKEAKRIVIQSIQRVATETAIENSVTVFHIESDEIKGRIIGREGRNIRALEAATGVEIVVDDTPEAIVLSAFDPVRREIARLALHQLVTDGRIHPARIEEVVAKVRKQVEEEIIETGKRTTIDLGIHGLHPELIRIIGKMKYRSSYGQNLLQHARETANLCAVMASELGLNPKKAKRAGLLHDIGKVPDEEPELPHALYGMKLAEKFKEKPDICNAIGAHHDEVEMTSLLAPIVQVCDAISGARPGARREIVEAYIKRLNDLEQLAMSYPGVTKTYAIQAGRELRVIVGADKIDDKATENLSGEIAKKIQDEMTYPGQVKITVIRETRAVSYAK</sequence>
<name>B0NQG8_BACSE</name>
<dbReference type="PROSITE" id="PS50084">
    <property type="entry name" value="KH_TYPE_1"/>
    <property type="match status" value="1"/>
</dbReference>
<feature type="domain" description="HD" evidence="12">
    <location>
        <begin position="343"/>
        <end position="436"/>
    </location>
</feature>
<evidence type="ECO:0000256" key="2">
    <source>
        <dbReference type="ARBA" id="ARBA00022692"/>
    </source>
</evidence>
<dbReference type="SUPFAM" id="SSF109604">
    <property type="entry name" value="HD-domain/PDEase-like"/>
    <property type="match status" value="1"/>
</dbReference>
<dbReference type="Pfam" id="PF01966">
    <property type="entry name" value="HD"/>
    <property type="match status" value="1"/>
</dbReference>
<comment type="subcellular location">
    <subcellularLocation>
        <location evidence="9">Cell membrane</location>
        <topology evidence="9">Single-pass membrane protein</topology>
    </subcellularLocation>
</comment>
<evidence type="ECO:0000256" key="9">
    <source>
        <dbReference type="HAMAP-Rule" id="MF_00335"/>
    </source>
</evidence>
<evidence type="ECO:0000259" key="12">
    <source>
        <dbReference type="PROSITE" id="PS51831"/>
    </source>
</evidence>
<dbReference type="InterPro" id="IPR004088">
    <property type="entry name" value="KH_dom_type_1"/>
</dbReference>
<dbReference type="eggNOG" id="COG1418">
    <property type="taxonomic scope" value="Bacteria"/>
</dbReference>
<dbReference type="GO" id="GO:0016787">
    <property type="term" value="F:hydrolase activity"/>
    <property type="evidence" value="ECO:0007669"/>
    <property type="project" value="UniProtKB-KW"/>
</dbReference>
<dbReference type="InterPro" id="IPR006675">
    <property type="entry name" value="HDIG_dom"/>
</dbReference>
<dbReference type="CDD" id="cd22431">
    <property type="entry name" value="KH-I_RNaseY"/>
    <property type="match status" value="1"/>
</dbReference>
<keyword evidence="8 9" id="KW-0472">Membrane</keyword>
<dbReference type="PANTHER" id="PTHR12826:SF15">
    <property type="entry name" value="RIBONUCLEASE Y"/>
    <property type="match status" value="1"/>
</dbReference>